<dbReference type="SUPFAM" id="SSF48452">
    <property type="entry name" value="TPR-like"/>
    <property type="match status" value="1"/>
</dbReference>
<evidence type="ECO:0000259" key="2">
    <source>
        <dbReference type="PROSITE" id="PS50837"/>
    </source>
</evidence>
<keyword evidence="4" id="KW-1185">Reference proteome</keyword>
<dbReference type="InterPro" id="IPR056884">
    <property type="entry name" value="NPHP3-like_N"/>
</dbReference>
<sequence>MASSDRGLRAERVTEVIVELPGEGGRRRGSGYLVSAGKALTAAHVVEGAARVWVRLQADRPGERIVVAAVAWQHTGIDIAVLTLPRDAPEGSPLVLYGRVGETDAVLHCTAVGFPRFKLRTDEDGSRYRDAEHVNAKCAVLSNRREGTLDLGVSSPPPDDPHSGRDVWEGMSGAAVFSNDRLVGIVTRHHRSEGPGRIAAGRVDRWAETLNATELAELESILGCGLRAAVLSDVVKALSPVLIEDAHRAYLADIAPEELRDREAELGELVAFCGGHGPYLWLQGPPWAGKTALAAWFALHPPRGVVPVWFFITARLAGQADSSACTAALVDQLAAIVGRERTARGSATALDGERRLLLREAAEHIGQDGGTLLLVVDGLDEDQSLLPGGNGTSIASLLPERLPPNLRVLVTSRGSPELPADVRGAHPLRHCRVVRLSATEEARHTEIEARFDLQQALYGDELQRDLVGLLTAARATLTMDDLRELTGAPHTVLRARLGSAFARILRLRGGRADSRGDVHLYMADRGYLFAHETLLITAQEELGPDVGLYRERLHAWAAAYERQGWPANTPAYLLQPYGRLIPFLEDTRRAVALTTDVRRRDRLSEATGSDAACRGEIAAMRQSIERSSPHDLGALASLTVAADLVARRSESLHPDIPAVYARLGHVRRAIGLARSVFRTMDRARALTGVARVLVHSGDRRAIALAEEAVELAQEAQDVVAVDWSSTHDLAAHGMLAIALVAAGRKEDALRRLGELSLPTVYSHAVRAFVEAFTGTAAAAVEEPEWSADVLRRAEEAADGCEDRPTRVRALTGIADARAARGDFDHAVRLYDAAVGLAGPYDKAPPDVLEAAAETLRRARPREVERMARSALARAGRLRDKGDVDQDEVRGIVCTLAAAGRVDDAERLMKPLAAGVQDYDCWYRMWQAIAEGRAREGRVVEAWTALEASWRYDGLFSESHQARTVTHIVERLVAAGATDELEAWLSNERGAWPRYVSEGLTALAAHFAGDAPDRSMRLLRQAEVGRHSMGRPVPTVDSERVVALAGAVALAGRPDDAERLLRVIDDPGVRGWGFAAVSVALAGEDAQRAVRLAEAAADTVRESDEGFTRAGVLAASARVMACAGFADRALEILEELAGETPDDHWHAYCRWCARADVAAGLRPYDPETADRLFEALLHEAPTASEVARAHLLATVDADDERAARIKNLLTADTDDRAQPAEDEEPLAILLTASIDVVAARQRIERTLWEFGWTSTTGTPEVLAYAAFGQFEEACATARNQYTEDCRSEAIADLAAYVARVPGSSLTTPRSPLANVWLPTIRRLTSAHFPPPSGPDLPRARSLVAEALTPDGWHHALPVLAAIDPDAIHGVRDVVFAHLGLGD</sequence>
<dbReference type="InterPro" id="IPR007111">
    <property type="entry name" value="NACHT_NTPase"/>
</dbReference>
<proteinExistence type="predicted"/>
<dbReference type="InterPro" id="IPR011990">
    <property type="entry name" value="TPR-like_helical_dom_sf"/>
</dbReference>
<dbReference type="Gene3D" id="1.25.40.10">
    <property type="entry name" value="Tetratricopeptide repeat domain"/>
    <property type="match status" value="2"/>
</dbReference>
<name>A0ABW8LST0_9ACTN</name>
<organism evidence="3 4">
    <name type="scientific">Streptomyces milbemycinicus</name>
    <dbReference type="NCBI Taxonomy" id="476552"/>
    <lineage>
        <taxon>Bacteria</taxon>
        <taxon>Bacillati</taxon>
        <taxon>Actinomycetota</taxon>
        <taxon>Actinomycetes</taxon>
        <taxon>Kitasatosporales</taxon>
        <taxon>Streptomycetaceae</taxon>
        <taxon>Streptomyces</taxon>
    </lineage>
</organism>
<accession>A0ABW8LST0</accession>
<dbReference type="PROSITE" id="PS50837">
    <property type="entry name" value="NACHT"/>
    <property type="match status" value="1"/>
</dbReference>
<feature type="domain" description="NACHT" evidence="2">
    <location>
        <begin position="278"/>
        <end position="413"/>
    </location>
</feature>
<gene>
    <name evidence="3" type="ORF">ACI2L5_22745</name>
</gene>
<evidence type="ECO:0000313" key="4">
    <source>
        <dbReference type="Proteomes" id="UP001620295"/>
    </source>
</evidence>
<reference evidence="3 4" key="1">
    <citation type="submission" date="2024-11" db="EMBL/GenBank/DDBJ databases">
        <title>The Natural Products Discovery Center: Release of the First 8490 Sequenced Strains for Exploring Actinobacteria Biosynthetic Diversity.</title>
        <authorList>
            <person name="Kalkreuter E."/>
            <person name="Kautsar S.A."/>
            <person name="Yang D."/>
            <person name="Bader C.D."/>
            <person name="Teijaro C.N."/>
            <person name="Fluegel L."/>
            <person name="Davis C.M."/>
            <person name="Simpson J.R."/>
            <person name="Lauterbach L."/>
            <person name="Steele A.D."/>
            <person name="Gui C."/>
            <person name="Meng S."/>
            <person name="Li G."/>
            <person name="Viehrig K."/>
            <person name="Ye F."/>
            <person name="Su P."/>
            <person name="Kiefer A.F."/>
            <person name="Nichols A."/>
            <person name="Cepeda A.J."/>
            <person name="Yan W."/>
            <person name="Fan B."/>
            <person name="Jiang Y."/>
            <person name="Adhikari A."/>
            <person name="Zheng C.-J."/>
            <person name="Schuster L."/>
            <person name="Cowan T.M."/>
            <person name="Smanski M.J."/>
            <person name="Chevrette M.G."/>
            <person name="De Carvalho L.P.S."/>
            <person name="Shen B."/>
        </authorList>
    </citation>
    <scope>NUCLEOTIDE SEQUENCE [LARGE SCALE GENOMIC DNA]</scope>
    <source>
        <strain evidence="3 4">NPDC020863</strain>
    </source>
</reference>
<comment type="caution">
    <text evidence="3">The sequence shown here is derived from an EMBL/GenBank/DDBJ whole genome shotgun (WGS) entry which is preliminary data.</text>
</comment>
<protein>
    <submittedName>
        <fullName evidence="3">Trypsin-like peptidase domain-containing protein</fullName>
    </submittedName>
</protein>
<dbReference type="RefSeq" id="WP_404746982.1">
    <property type="nucleotide sequence ID" value="NZ_JBJDQH010000007.1"/>
</dbReference>
<dbReference type="Gene3D" id="2.40.10.10">
    <property type="entry name" value="Trypsin-like serine proteases"/>
    <property type="match status" value="1"/>
</dbReference>
<evidence type="ECO:0000313" key="3">
    <source>
        <dbReference type="EMBL" id="MFK4267730.1"/>
    </source>
</evidence>
<dbReference type="Proteomes" id="UP001620295">
    <property type="component" value="Unassembled WGS sequence"/>
</dbReference>
<dbReference type="SUPFAM" id="SSF50494">
    <property type="entry name" value="Trypsin-like serine proteases"/>
    <property type="match status" value="1"/>
</dbReference>
<dbReference type="Pfam" id="PF13365">
    <property type="entry name" value="Trypsin_2"/>
    <property type="match status" value="1"/>
</dbReference>
<keyword evidence="1" id="KW-0677">Repeat</keyword>
<dbReference type="EMBL" id="JBJDQH010000007">
    <property type="protein sequence ID" value="MFK4267730.1"/>
    <property type="molecule type" value="Genomic_DNA"/>
</dbReference>
<dbReference type="Pfam" id="PF24883">
    <property type="entry name" value="NPHP3_N"/>
    <property type="match status" value="1"/>
</dbReference>
<evidence type="ECO:0000256" key="1">
    <source>
        <dbReference type="ARBA" id="ARBA00022737"/>
    </source>
</evidence>
<dbReference type="InterPro" id="IPR043504">
    <property type="entry name" value="Peptidase_S1_PA_chymotrypsin"/>
</dbReference>
<dbReference type="InterPro" id="IPR009003">
    <property type="entry name" value="Peptidase_S1_PA"/>
</dbReference>